<name>A0A1M6UHZ6_9FIRM</name>
<dbReference type="SUPFAM" id="SSF53383">
    <property type="entry name" value="PLP-dependent transferases"/>
    <property type="match status" value="1"/>
</dbReference>
<dbReference type="InterPro" id="IPR000192">
    <property type="entry name" value="Aminotrans_V_dom"/>
</dbReference>
<evidence type="ECO:0000256" key="2">
    <source>
        <dbReference type="ARBA" id="ARBA00006490"/>
    </source>
</evidence>
<proteinExistence type="inferred from homology"/>
<dbReference type="Gene3D" id="3.40.640.10">
    <property type="entry name" value="Type I PLP-dependent aspartate aminotransferase-like (Major domain)"/>
    <property type="match status" value="1"/>
</dbReference>
<evidence type="ECO:0000313" key="6">
    <source>
        <dbReference type="Proteomes" id="UP000242497"/>
    </source>
</evidence>
<dbReference type="AlphaFoldDB" id="A0A1M6UHZ6"/>
<dbReference type="InterPro" id="IPR015421">
    <property type="entry name" value="PyrdxlP-dep_Trfase_major"/>
</dbReference>
<protein>
    <submittedName>
        <fullName evidence="5">Aminotransferase class-V</fullName>
    </submittedName>
</protein>
<dbReference type="Proteomes" id="UP000242497">
    <property type="component" value="Unassembled WGS sequence"/>
</dbReference>
<dbReference type="PANTHER" id="PTHR11601">
    <property type="entry name" value="CYSTEINE DESULFURYLASE FAMILY MEMBER"/>
    <property type="match status" value="1"/>
</dbReference>
<comment type="cofactor">
    <cofactor evidence="1">
        <name>pyridoxal 5'-phosphate</name>
        <dbReference type="ChEBI" id="CHEBI:597326"/>
    </cofactor>
</comment>
<gene>
    <name evidence="5" type="ORF">SAMN02744037_02801</name>
</gene>
<dbReference type="Pfam" id="PF00266">
    <property type="entry name" value="Aminotran_5"/>
    <property type="match status" value="1"/>
</dbReference>
<sequence length="180" mass="20551">MKYIYLDHASTTPIKKRVLKEMLPYITENFGNPSSVHLLGKKSKEAIENSRIKTANALNCNKNEVYFTSSATESNNWVLKAIAFSNKKKGKHIITTKIEHASILNTCKFLEKQGFNITYLPVNKYGMISLEDLKNSISDETILISIMFANNEIESIQPIKKIGEIAEKKIFIFIQMLFKQ</sequence>
<reference evidence="6" key="1">
    <citation type="submission" date="2016-11" db="EMBL/GenBank/DDBJ databases">
        <authorList>
            <person name="Varghese N."/>
            <person name="Submissions S."/>
        </authorList>
    </citation>
    <scope>NUCLEOTIDE SEQUENCE [LARGE SCALE GENOMIC DNA]</scope>
    <source>
        <strain evidence="6">DSM 15518</strain>
    </source>
</reference>
<evidence type="ECO:0000256" key="1">
    <source>
        <dbReference type="ARBA" id="ARBA00001933"/>
    </source>
</evidence>
<dbReference type="PANTHER" id="PTHR11601:SF34">
    <property type="entry name" value="CYSTEINE DESULFURASE"/>
    <property type="match status" value="1"/>
</dbReference>
<dbReference type="GO" id="GO:0031071">
    <property type="term" value="F:cysteine desulfurase activity"/>
    <property type="evidence" value="ECO:0007669"/>
    <property type="project" value="UniProtKB-EC"/>
</dbReference>
<keyword evidence="5" id="KW-0808">Transferase</keyword>
<comment type="catalytic activity">
    <reaction evidence="3">
        <text>(sulfur carrier)-H + L-cysteine = (sulfur carrier)-SH + L-alanine</text>
        <dbReference type="Rhea" id="RHEA:43892"/>
        <dbReference type="Rhea" id="RHEA-COMP:14737"/>
        <dbReference type="Rhea" id="RHEA-COMP:14739"/>
        <dbReference type="ChEBI" id="CHEBI:29917"/>
        <dbReference type="ChEBI" id="CHEBI:35235"/>
        <dbReference type="ChEBI" id="CHEBI:57972"/>
        <dbReference type="ChEBI" id="CHEBI:64428"/>
        <dbReference type="EC" id="2.8.1.7"/>
    </reaction>
</comment>
<dbReference type="EMBL" id="FRAE01000146">
    <property type="protein sequence ID" value="SHK68842.1"/>
    <property type="molecule type" value="Genomic_DNA"/>
</dbReference>
<organism evidence="5 6">
    <name type="scientific">Tepidibacter formicigenes DSM 15518</name>
    <dbReference type="NCBI Taxonomy" id="1123349"/>
    <lineage>
        <taxon>Bacteria</taxon>
        <taxon>Bacillati</taxon>
        <taxon>Bacillota</taxon>
        <taxon>Clostridia</taxon>
        <taxon>Peptostreptococcales</taxon>
        <taxon>Peptostreptococcaceae</taxon>
        <taxon>Tepidibacter</taxon>
    </lineage>
</organism>
<dbReference type="STRING" id="1123349.SAMN02744037_02801"/>
<keyword evidence="6" id="KW-1185">Reference proteome</keyword>
<evidence type="ECO:0000256" key="3">
    <source>
        <dbReference type="ARBA" id="ARBA00050776"/>
    </source>
</evidence>
<evidence type="ECO:0000259" key="4">
    <source>
        <dbReference type="Pfam" id="PF00266"/>
    </source>
</evidence>
<dbReference type="Gene3D" id="3.90.1150.10">
    <property type="entry name" value="Aspartate Aminotransferase, domain 1"/>
    <property type="match status" value="1"/>
</dbReference>
<accession>A0A1M6UHZ6</accession>
<dbReference type="InterPro" id="IPR015422">
    <property type="entry name" value="PyrdxlP-dep_Trfase_small"/>
</dbReference>
<dbReference type="GO" id="GO:0008483">
    <property type="term" value="F:transaminase activity"/>
    <property type="evidence" value="ECO:0007669"/>
    <property type="project" value="UniProtKB-KW"/>
</dbReference>
<feature type="domain" description="Aminotransferase class V" evidence="4">
    <location>
        <begin position="4"/>
        <end position="169"/>
    </location>
</feature>
<comment type="similarity">
    <text evidence="2">Belongs to the class-V pyridoxal-phosphate-dependent aminotransferase family. NifS/IscS subfamily.</text>
</comment>
<keyword evidence="5" id="KW-0032">Aminotransferase</keyword>
<evidence type="ECO:0000313" key="5">
    <source>
        <dbReference type="EMBL" id="SHK68842.1"/>
    </source>
</evidence>
<dbReference type="InterPro" id="IPR015424">
    <property type="entry name" value="PyrdxlP-dep_Trfase"/>
</dbReference>